<evidence type="ECO:0000256" key="2">
    <source>
        <dbReference type="ARBA" id="ARBA00022448"/>
    </source>
</evidence>
<feature type="transmembrane region" description="Helical" evidence="7">
    <location>
        <begin position="342"/>
        <end position="359"/>
    </location>
</feature>
<evidence type="ECO:0000256" key="4">
    <source>
        <dbReference type="ARBA" id="ARBA00022692"/>
    </source>
</evidence>
<feature type="transmembrane region" description="Helical" evidence="7">
    <location>
        <begin position="277"/>
        <end position="297"/>
    </location>
</feature>
<dbReference type="Gene3D" id="1.20.1720.10">
    <property type="entry name" value="Multidrug resistance protein D"/>
    <property type="match status" value="1"/>
</dbReference>
<keyword evidence="5 7" id="KW-1133">Transmembrane helix</keyword>
<dbReference type="EMBL" id="JALGBI010000001">
    <property type="protein sequence ID" value="MCJ0761668.1"/>
    <property type="molecule type" value="Genomic_DNA"/>
</dbReference>
<dbReference type="PANTHER" id="PTHR23501">
    <property type="entry name" value="MAJOR FACILITATOR SUPERFAMILY"/>
    <property type="match status" value="1"/>
</dbReference>
<proteinExistence type="predicted"/>
<sequence>MSAAAAAVPMPIDPSRVRHRGMITVSIMLATIMQALDTTIANVALPHMQGSLQASQDQITWVLTSYIVAAAIATPLTGWLCARWGRKQVFQIAVVGFTIASALCGMASTLWEIVLARLLQGVFGAALVPLSQAVLLDINPKEKVGQAMAIWGAGIMVGPILGPMLGGWLTETYDWRWVFYINLPVGVLAFYGIARYLPESRPKAERLDLFGFATLSLAVGLLQMFLDRGEQLDWFNSAEIRIEAVGSLLAFAFFAVHTWTARDSSFLNRALLRDRNFVIGGLFAFIVGMILYATMALLPTLLQGLLGYPVIYTGEVMAPRGIGTMLAMVLVGRLIHRIDVRAIMALGFTLTAVSLYQMTRLTLDMDSSLVIISGFIQGLGIGFTFVPLSAAAFSTLAPHLRNDGTPIFSLLRNIGSSVGISIVQALLTENTARAHAQLAAAITPYDAAVQNLPPLLNPQTPAGLAVLNLEINRQAAMIGYLGDFKLMMWLTLLSLPLLLLIRRPRQAPGADAGPPVDAPH</sequence>
<dbReference type="GO" id="GO:0005886">
    <property type="term" value="C:plasma membrane"/>
    <property type="evidence" value="ECO:0007669"/>
    <property type="project" value="UniProtKB-SubCell"/>
</dbReference>
<feature type="transmembrane region" description="Helical" evidence="7">
    <location>
        <begin position="89"/>
        <end position="111"/>
    </location>
</feature>
<keyword evidence="10" id="KW-1185">Reference proteome</keyword>
<keyword evidence="3" id="KW-1003">Cell membrane</keyword>
<evidence type="ECO:0000313" key="9">
    <source>
        <dbReference type="EMBL" id="MCJ0761668.1"/>
    </source>
</evidence>
<feature type="transmembrane region" description="Helical" evidence="7">
    <location>
        <begin position="209"/>
        <end position="226"/>
    </location>
</feature>
<dbReference type="RefSeq" id="WP_243302849.1">
    <property type="nucleotide sequence ID" value="NZ_JALGBI010000001.1"/>
</dbReference>
<dbReference type="PANTHER" id="PTHR23501:SF174">
    <property type="entry name" value="MULTIDRUG EXPORT PROTEIN EMRB-RELATED"/>
    <property type="match status" value="1"/>
</dbReference>
<feature type="transmembrane region" description="Helical" evidence="7">
    <location>
        <begin position="117"/>
        <end position="136"/>
    </location>
</feature>
<evidence type="ECO:0000259" key="8">
    <source>
        <dbReference type="PROSITE" id="PS50850"/>
    </source>
</evidence>
<protein>
    <submittedName>
        <fullName evidence="9">DHA2 family efflux MFS transporter permease subunit</fullName>
    </submittedName>
</protein>
<dbReference type="PROSITE" id="PS50850">
    <property type="entry name" value="MFS"/>
    <property type="match status" value="1"/>
</dbReference>
<dbReference type="PRINTS" id="PR01036">
    <property type="entry name" value="TCRTETB"/>
</dbReference>
<feature type="transmembrane region" description="Helical" evidence="7">
    <location>
        <begin position="371"/>
        <end position="397"/>
    </location>
</feature>
<dbReference type="NCBIfam" id="TIGR00711">
    <property type="entry name" value="efflux_EmrB"/>
    <property type="match status" value="1"/>
</dbReference>
<gene>
    <name evidence="9" type="ORF">MMF98_00420</name>
</gene>
<dbReference type="InterPro" id="IPR020846">
    <property type="entry name" value="MFS_dom"/>
</dbReference>
<evidence type="ECO:0000313" key="10">
    <source>
        <dbReference type="Proteomes" id="UP001139447"/>
    </source>
</evidence>
<evidence type="ECO:0000256" key="3">
    <source>
        <dbReference type="ARBA" id="ARBA00022475"/>
    </source>
</evidence>
<dbReference type="SUPFAM" id="SSF103473">
    <property type="entry name" value="MFS general substrate transporter"/>
    <property type="match status" value="1"/>
</dbReference>
<feature type="transmembrane region" description="Helical" evidence="7">
    <location>
        <begin position="61"/>
        <end position="82"/>
    </location>
</feature>
<feature type="domain" description="Major facilitator superfamily (MFS) profile" evidence="8">
    <location>
        <begin position="23"/>
        <end position="506"/>
    </location>
</feature>
<evidence type="ECO:0000256" key="6">
    <source>
        <dbReference type="ARBA" id="ARBA00023136"/>
    </source>
</evidence>
<dbReference type="AlphaFoldDB" id="A0A9X1VQU7"/>
<dbReference type="InterPro" id="IPR004638">
    <property type="entry name" value="EmrB-like"/>
</dbReference>
<reference evidence="9" key="1">
    <citation type="submission" date="2022-03" db="EMBL/GenBank/DDBJ databases">
        <authorList>
            <person name="Woo C.Y."/>
        </authorList>
    </citation>
    <scope>NUCLEOTIDE SEQUENCE</scope>
    <source>
        <strain evidence="9">CYS-02</strain>
    </source>
</reference>
<feature type="transmembrane region" description="Helical" evidence="7">
    <location>
        <begin position="148"/>
        <end position="165"/>
    </location>
</feature>
<feature type="transmembrane region" description="Helical" evidence="7">
    <location>
        <begin position="238"/>
        <end position="256"/>
    </location>
</feature>
<dbReference type="Proteomes" id="UP001139447">
    <property type="component" value="Unassembled WGS sequence"/>
</dbReference>
<name>A0A9X1VQU7_9BURK</name>
<feature type="transmembrane region" description="Helical" evidence="7">
    <location>
        <begin position="177"/>
        <end position="197"/>
    </location>
</feature>
<evidence type="ECO:0000256" key="5">
    <source>
        <dbReference type="ARBA" id="ARBA00022989"/>
    </source>
</evidence>
<evidence type="ECO:0000256" key="1">
    <source>
        <dbReference type="ARBA" id="ARBA00004651"/>
    </source>
</evidence>
<dbReference type="GO" id="GO:0022857">
    <property type="term" value="F:transmembrane transporter activity"/>
    <property type="evidence" value="ECO:0007669"/>
    <property type="project" value="InterPro"/>
</dbReference>
<keyword evidence="4 7" id="KW-0812">Transmembrane</keyword>
<comment type="subcellular location">
    <subcellularLocation>
        <location evidence="1">Cell membrane</location>
        <topology evidence="1">Multi-pass membrane protein</topology>
    </subcellularLocation>
</comment>
<feature type="transmembrane region" description="Helical" evidence="7">
    <location>
        <begin position="317"/>
        <end position="335"/>
    </location>
</feature>
<keyword evidence="6 7" id="KW-0472">Membrane</keyword>
<dbReference type="Pfam" id="PF07690">
    <property type="entry name" value="MFS_1"/>
    <property type="match status" value="1"/>
</dbReference>
<accession>A0A9X1VQU7</accession>
<organism evidence="9 10">
    <name type="scientific">Variovorax terrae</name>
    <dbReference type="NCBI Taxonomy" id="2923278"/>
    <lineage>
        <taxon>Bacteria</taxon>
        <taxon>Pseudomonadati</taxon>
        <taxon>Pseudomonadota</taxon>
        <taxon>Betaproteobacteria</taxon>
        <taxon>Burkholderiales</taxon>
        <taxon>Comamonadaceae</taxon>
        <taxon>Variovorax</taxon>
    </lineage>
</organism>
<dbReference type="Gene3D" id="1.20.1250.20">
    <property type="entry name" value="MFS general substrate transporter like domains"/>
    <property type="match status" value="1"/>
</dbReference>
<dbReference type="CDD" id="cd17503">
    <property type="entry name" value="MFS_LmrB_MDR_like"/>
    <property type="match status" value="1"/>
</dbReference>
<keyword evidence="2" id="KW-0813">Transport</keyword>
<evidence type="ECO:0000256" key="7">
    <source>
        <dbReference type="SAM" id="Phobius"/>
    </source>
</evidence>
<feature type="transmembrane region" description="Helical" evidence="7">
    <location>
        <begin position="21"/>
        <end position="41"/>
    </location>
</feature>
<dbReference type="InterPro" id="IPR036259">
    <property type="entry name" value="MFS_trans_sf"/>
</dbReference>
<comment type="caution">
    <text evidence="9">The sequence shown here is derived from an EMBL/GenBank/DDBJ whole genome shotgun (WGS) entry which is preliminary data.</text>
</comment>
<feature type="transmembrane region" description="Helical" evidence="7">
    <location>
        <begin position="477"/>
        <end position="501"/>
    </location>
</feature>
<dbReference type="InterPro" id="IPR011701">
    <property type="entry name" value="MFS"/>
</dbReference>